<dbReference type="Proteomes" id="UP000799538">
    <property type="component" value="Unassembled WGS sequence"/>
</dbReference>
<name>A0A6A6G5U1_9PEZI</name>
<evidence type="ECO:0000313" key="3">
    <source>
        <dbReference type="Proteomes" id="UP000799538"/>
    </source>
</evidence>
<feature type="region of interest" description="Disordered" evidence="1">
    <location>
        <begin position="1"/>
        <end position="116"/>
    </location>
</feature>
<proteinExistence type="predicted"/>
<gene>
    <name evidence="2" type="ORF">BDZ85DRAFT_284007</name>
</gene>
<evidence type="ECO:0000256" key="1">
    <source>
        <dbReference type="SAM" id="MobiDB-lite"/>
    </source>
</evidence>
<sequence length="378" mass="40170">MEVDPPTPTSPLRRKRTFHDLSDATSSLALQTPNPEAQDPHYGDGYFSNTNDLTANPFALSTLGNGGTPGTAANRSERSISPSKRLRVLAHRSRPASGDDDGPASPSPLSRSQETDGLGISRAAGSAVKAIPDTPMNVSMAAEDSTASPLSAMTPGRVIPLEQCTTKFDAPSLLKSFVTDQISNGPTANWSNANWESAVLLYVCPTWREDFGRGSGGYVSHLDGIGGLGMGFEGLCVAVHTILSSMSQSTQAMAVSDRLDLPLQASPPVNHMQELTSVLPVRRAPEATTYLLQAATHLLRAPPDSSIFSDGLLVLIDHQSNIRLVLPMSETRNVAVTASTSGSISVARRKAISAALEGVLKDALQYLEEEKAWLRGQR</sequence>
<organism evidence="2 3">
    <name type="scientific">Elsinoe ampelina</name>
    <dbReference type="NCBI Taxonomy" id="302913"/>
    <lineage>
        <taxon>Eukaryota</taxon>
        <taxon>Fungi</taxon>
        <taxon>Dikarya</taxon>
        <taxon>Ascomycota</taxon>
        <taxon>Pezizomycotina</taxon>
        <taxon>Dothideomycetes</taxon>
        <taxon>Dothideomycetidae</taxon>
        <taxon>Myriangiales</taxon>
        <taxon>Elsinoaceae</taxon>
        <taxon>Elsinoe</taxon>
    </lineage>
</organism>
<feature type="compositionally biased region" description="Basic residues" evidence="1">
    <location>
        <begin position="84"/>
        <end position="94"/>
    </location>
</feature>
<keyword evidence="3" id="KW-1185">Reference proteome</keyword>
<reference evidence="3" key="1">
    <citation type="journal article" date="2020" name="Stud. Mycol.">
        <title>101 Dothideomycetes genomes: A test case for predicting lifestyles and emergence of pathogens.</title>
        <authorList>
            <person name="Haridas S."/>
            <person name="Albert R."/>
            <person name="Binder M."/>
            <person name="Bloem J."/>
            <person name="LaButti K."/>
            <person name="Salamov A."/>
            <person name="Andreopoulos B."/>
            <person name="Baker S."/>
            <person name="Barry K."/>
            <person name="Bills G."/>
            <person name="Bluhm B."/>
            <person name="Cannon C."/>
            <person name="Castanera R."/>
            <person name="Culley D."/>
            <person name="Daum C."/>
            <person name="Ezra D."/>
            <person name="Gonzalez J."/>
            <person name="Henrissat B."/>
            <person name="Kuo A."/>
            <person name="Liang C."/>
            <person name="Lipzen A."/>
            <person name="Lutzoni F."/>
            <person name="Magnuson J."/>
            <person name="Mondo S."/>
            <person name="Nolan M."/>
            <person name="Ohm R."/>
            <person name="Pangilinan J."/>
            <person name="Park H.-J."/>
            <person name="Ramirez L."/>
            <person name="Alfaro M."/>
            <person name="Sun H."/>
            <person name="Tritt A."/>
            <person name="Yoshinaga Y."/>
            <person name="Zwiers L.-H."/>
            <person name="Turgeon B."/>
            <person name="Goodwin S."/>
            <person name="Spatafora J."/>
            <person name="Crous P."/>
            <person name="Grigoriev I."/>
        </authorList>
    </citation>
    <scope>NUCLEOTIDE SEQUENCE [LARGE SCALE GENOMIC DNA]</scope>
    <source>
        <strain evidence="3">CECT 20119</strain>
    </source>
</reference>
<dbReference type="OrthoDB" id="3883599at2759"/>
<feature type="compositionally biased region" description="Polar residues" evidence="1">
    <location>
        <begin position="71"/>
        <end position="82"/>
    </location>
</feature>
<feature type="compositionally biased region" description="Polar residues" evidence="1">
    <location>
        <begin position="23"/>
        <end position="35"/>
    </location>
</feature>
<evidence type="ECO:0000313" key="2">
    <source>
        <dbReference type="EMBL" id="KAF2221116.1"/>
    </source>
</evidence>
<dbReference type="AlphaFoldDB" id="A0A6A6G5U1"/>
<dbReference type="EMBL" id="ML992511">
    <property type="protein sequence ID" value="KAF2221116.1"/>
    <property type="molecule type" value="Genomic_DNA"/>
</dbReference>
<accession>A0A6A6G5U1</accession>
<protein>
    <submittedName>
        <fullName evidence="2">Uncharacterized protein</fullName>
    </submittedName>
</protein>